<keyword evidence="4" id="KW-1185">Reference proteome</keyword>
<dbReference type="Proteomes" id="UP000245119">
    <property type="component" value="Linkage Group LG10"/>
</dbReference>
<feature type="region of interest" description="Disordered" evidence="1">
    <location>
        <begin position="440"/>
        <end position="472"/>
    </location>
</feature>
<accession>A0A2T7NR20</accession>
<protein>
    <submittedName>
        <fullName evidence="3">Uncharacterized protein</fullName>
    </submittedName>
</protein>
<evidence type="ECO:0000313" key="3">
    <source>
        <dbReference type="EMBL" id="PVD23625.1"/>
    </source>
</evidence>
<sequence>MVGWTKAECYGSVCAADFCWTHITSSDLFDVTKGGPLPSTTGTGPVLPHKVFPVLVVCQALSLLLVLFLWRRCLAQDLVIVVQEIANYANDLTDRYRQHDEHGQQGPMQRTLNQTNLNIDLNNYLIYFAHVLNVKAPGIYFRHVGKWVVLLVACLAWFLGTLSLFLPKFDVFLDYAFCKHGNGTSVSGSTCYLPSSTFLRALWYLTLVILAATMGLVVFHLSFDLCRPQRYRNTFFHQMIPGAKDFRVERIVEMYYKASYVTLLSRHCWANAYLCTNSGLSEALTWRYSYYPTDTQNNQGWLARPFPSLQPDQIEIFHRISLAYVRGGGQRSEGSCCRCTCGEFDVTPHYDYVIALPSSRTQGETTNRSEFTPRREEPLHGPALHVQERVTEPTEELARGNNLLRSQPQARNLGQNNLPRQGGMISSPRHVFNSPFVPTRDNEELDSQSSTIPPLQNHKARGFGHNHVTYGK</sequence>
<proteinExistence type="predicted"/>
<organism evidence="3 4">
    <name type="scientific">Pomacea canaliculata</name>
    <name type="common">Golden apple snail</name>
    <dbReference type="NCBI Taxonomy" id="400727"/>
    <lineage>
        <taxon>Eukaryota</taxon>
        <taxon>Metazoa</taxon>
        <taxon>Spiralia</taxon>
        <taxon>Lophotrochozoa</taxon>
        <taxon>Mollusca</taxon>
        <taxon>Gastropoda</taxon>
        <taxon>Caenogastropoda</taxon>
        <taxon>Architaenioglossa</taxon>
        <taxon>Ampullarioidea</taxon>
        <taxon>Ampullariidae</taxon>
        <taxon>Pomacea</taxon>
    </lineage>
</organism>
<evidence type="ECO:0000256" key="1">
    <source>
        <dbReference type="SAM" id="MobiDB-lite"/>
    </source>
</evidence>
<gene>
    <name evidence="3" type="ORF">C0Q70_16898</name>
</gene>
<reference evidence="3 4" key="1">
    <citation type="submission" date="2018-04" db="EMBL/GenBank/DDBJ databases">
        <title>The genome of golden apple snail Pomacea canaliculata provides insight into stress tolerance and invasive adaptation.</title>
        <authorList>
            <person name="Liu C."/>
            <person name="Liu B."/>
            <person name="Ren Y."/>
            <person name="Zhang Y."/>
            <person name="Wang H."/>
            <person name="Li S."/>
            <person name="Jiang F."/>
            <person name="Yin L."/>
            <person name="Zhang G."/>
            <person name="Qian W."/>
            <person name="Fan W."/>
        </authorList>
    </citation>
    <scope>NUCLEOTIDE SEQUENCE [LARGE SCALE GENOMIC DNA]</scope>
    <source>
        <strain evidence="3">SZHN2017</strain>
        <tissue evidence="3">Muscle</tissue>
    </source>
</reference>
<feature type="transmembrane region" description="Helical" evidence="2">
    <location>
        <begin position="51"/>
        <end position="70"/>
    </location>
</feature>
<keyword evidence="2" id="KW-0472">Membrane</keyword>
<dbReference type="AlphaFoldDB" id="A0A2T7NR20"/>
<comment type="caution">
    <text evidence="3">The sequence shown here is derived from an EMBL/GenBank/DDBJ whole genome shotgun (WGS) entry which is preliminary data.</text>
</comment>
<keyword evidence="2" id="KW-0812">Transmembrane</keyword>
<evidence type="ECO:0000256" key="2">
    <source>
        <dbReference type="SAM" id="Phobius"/>
    </source>
</evidence>
<keyword evidence="2" id="KW-1133">Transmembrane helix</keyword>
<dbReference type="EMBL" id="PZQS01000010">
    <property type="protein sequence ID" value="PVD23625.1"/>
    <property type="molecule type" value="Genomic_DNA"/>
</dbReference>
<feature type="transmembrane region" description="Helical" evidence="2">
    <location>
        <begin position="202"/>
        <end position="223"/>
    </location>
</feature>
<evidence type="ECO:0000313" key="4">
    <source>
        <dbReference type="Proteomes" id="UP000245119"/>
    </source>
</evidence>
<feature type="transmembrane region" description="Helical" evidence="2">
    <location>
        <begin position="147"/>
        <end position="166"/>
    </location>
</feature>
<name>A0A2T7NR20_POMCA</name>